<dbReference type="Proteomes" id="UP001302126">
    <property type="component" value="Unassembled WGS sequence"/>
</dbReference>
<evidence type="ECO:0000313" key="3">
    <source>
        <dbReference type="Proteomes" id="UP001302126"/>
    </source>
</evidence>
<reference evidence="2" key="2">
    <citation type="submission" date="2023-05" db="EMBL/GenBank/DDBJ databases">
        <authorList>
            <consortium name="Lawrence Berkeley National Laboratory"/>
            <person name="Steindorff A."/>
            <person name="Hensen N."/>
            <person name="Bonometti L."/>
            <person name="Westerberg I."/>
            <person name="Brannstrom I.O."/>
            <person name="Guillou S."/>
            <person name="Cros-Aarteil S."/>
            <person name="Calhoun S."/>
            <person name="Haridas S."/>
            <person name="Kuo A."/>
            <person name="Mondo S."/>
            <person name="Pangilinan J."/>
            <person name="Riley R."/>
            <person name="Labutti K."/>
            <person name="Andreopoulos B."/>
            <person name="Lipzen A."/>
            <person name="Chen C."/>
            <person name="Yanf M."/>
            <person name="Daum C."/>
            <person name="Ng V."/>
            <person name="Clum A."/>
            <person name="Ohm R."/>
            <person name="Martin F."/>
            <person name="Silar P."/>
            <person name="Natvig D."/>
            <person name="Lalanne C."/>
            <person name="Gautier V."/>
            <person name="Ament-Velasquez S.L."/>
            <person name="Kruys A."/>
            <person name="Hutchinson M.I."/>
            <person name="Powell A.J."/>
            <person name="Barry K."/>
            <person name="Miller A.N."/>
            <person name="Grigoriev I.V."/>
            <person name="Debuchy R."/>
            <person name="Gladieux P."/>
            <person name="Thoren M.H."/>
            <person name="Johannesson H."/>
        </authorList>
    </citation>
    <scope>NUCLEOTIDE SEQUENCE</scope>
    <source>
        <strain evidence="2">PSN309</strain>
    </source>
</reference>
<evidence type="ECO:0000256" key="1">
    <source>
        <dbReference type="SAM" id="MobiDB-lite"/>
    </source>
</evidence>
<reference evidence="2" key="1">
    <citation type="journal article" date="2023" name="Mol. Phylogenet. Evol.">
        <title>Genome-scale phylogeny and comparative genomics of the fungal order Sordariales.</title>
        <authorList>
            <person name="Hensen N."/>
            <person name="Bonometti L."/>
            <person name="Westerberg I."/>
            <person name="Brannstrom I.O."/>
            <person name="Guillou S."/>
            <person name="Cros-Aarteil S."/>
            <person name="Calhoun S."/>
            <person name="Haridas S."/>
            <person name="Kuo A."/>
            <person name="Mondo S."/>
            <person name="Pangilinan J."/>
            <person name="Riley R."/>
            <person name="LaButti K."/>
            <person name="Andreopoulos B."/>
            <person name="Lipzen A."/>
            <person name="Chen C."/>
            <person name="Yan M."/>
            <person name="Daum C."/>
            <person name="Ng V."/>
            <person name="Clum A."/>
            <person name="Steindorff A."/>
            <person name="Ohm R.A."/>
            <person name="Martin F."/>
            <person name="Silar P."/>
            <person name="Natvig D.O."/>
            <person name="Lalanne C."/>
            <person name="Gautier V."/>
            <person name="Ament-Velasquez S.L."/>
            <person name="Kruys A."/>
            <person name="Hutchinson M.I."/>
            <person name="Powell A.J."/>
            <person name="Barry K."/>
            <person name="Miller A.N."/>
            <person name="Grigoriev I.V."/>
            <person name="Debuchy R."/>
            <person name="Gladieux P."/>
            <person name="Hiltunen Thoren M."/>
            <person name="Johannesson H."/>
        </authorList>
    </citation>
    <scope>NUCLEOTIDE SEQUENCE</scope>
    <source>
        <strain evidence="2">PSN309</strain>
    </source>
</reference>
<feature type="compositionally biased region" description="Pro residues" evidence="1">
    <location>
        <begin position="149"/>
        <end position="164"/>
    </location>
</feature>
<sequence length="360" mass="39652">MAYQQPHPGQFGYPVQPAGFLPQSPPSIPTYGQAPPQLGYGFPPAAPGYPQQHPQQQHQYPYQQVQQQLPQAYPAHSPPPAQAQAPYPAQAPYAGHAPVQSQPPQQPAYQQVQPQYQVQQQPYPGQPQQQFHPGQQHQQLYQAPQQPYSGPPQPYAQPVPPPQHYQPIQHQPQASAPPQATTPTFPPGQYPLISTGSHHLSLLAPDRSHPILTVKWVTGNSSRITIHRGPATGPEIGSATFHEWSTTQVDITYGPHSNRFKKRFDSRTGLGGGLEWDPKGYLTQGSVVLAQYVETAFPKGTSTKEKTEKKGQGWVQIQKAGGVTAAQLEELFVTLVAEQDRRIRAKENGMSWAWTAASGW</sequence>
<feature type="compositionally biased region" description="Low complexity" evidence="1">
    <location>
        <begin position="82"/>
        <end position="148"/>
    </location>
</feature>
<dbReference type="EMBL" id="MU864444">
    <property type="protein sequence ID" value="KAK4185639.1"/>
    <property type="molecule type" value="Genomic_DNA"/>
</dbReference>
<feature type="compositionally biased region" description="Low complexity" evidence="1">
    <location>
        <begin position="165"/>
        <end position="183"/>
    </location>
</feature>
<protein>
    <submittedName>
        <fullName evidence="2">Uncharacterized protein</fullName>
    </submittedName>
</protein>
<comment type="caution">
    <text evidence="2">The sequence shown here is derived from an EMBL/GenBank/DDBJ whole genome shotgun (WGS) entry which is preliminary data.</text>
</comment>
<gene>
    <name evidence="2" type="ORF">QBC35DRAFT_534025</name>
</gene>
<proteinExistence type="predicted"/>
<accession>A0AAN6WPG7</accession>
<feature type="compositionally biased region" description="Low complexity" evidence="1">
    <location>
        <begin position="39"/>
        <end position="75"/>
    </location>
</feature>
<dbReference type="AlphaFoldDB" id="A0AAN6WPG7"/>
<evidence type="ECO:0000313" key="2">
    <source>
        <dbReference type="EMBL" id="KAK4185639.1"/>
    </source>
</evidence>
<feature type="region of interest" description="Disordered" evidence="1">
    <location>
        <begin position="1"/>
        <end position="193"/>
    </location>
</feature>
<keyword evidence="3" id="KW-1185">Reference proteome</keyword>
<name>A0AAN6WPG7_9PEZI</name>
<organism evidence="2 3">
    <name type="scientific">Podospora australis</name>
    <dbReference type="NCBI Taxonomy" id="1536484"/>
    <lineage>
        <taxon>Eukaryota</taxon>
        <taxon>Fungi</taxon>
        <taxon>Dikarya</taxon>
        <taxon>Ascomycota</taxon>
        <taxon>Pezizomycotina</taxon>
        <taxon>Sordariomycetes</taxon>
        <taxon>Sordariomycetidae</taxon>
        <taxon>Sordariales</taxon>
        <taxon>Podosporaceae</taxon>
        <taxon>Podospora</taxon>
    </lineage>
</organism>